<proteinExistence type="inferred from homology"/>
<dbReference type="Pfam" id="PF01814">
    <property type="entry name" value="Hemerythrin"/>
    <property type="match status" value="1"/>
</dbReference>
<evidence type="ECO:0000256" key="3">
    <source>
        <dbReference type="ARBA" id="ARBA00023004"/>
    </source>
</evidence>
<dbReference type="CDD" id="cd12107">
    <property type="entry name" value="Hemerythrin"/>
    <property type="match status" value="1"/>
</dbReference>
<dbReference type="PROSITE" id="PS00550">
    <property type="entry name" value="HEMERYTHRINS"/>
    <property type="match status" value="1"/>
</dbReference>
<reference evidence="5 6" key="1">
    <citation type="submission" date="2020-11" db="EMBL/GenBank/DDBJ databases">
        <title>Fusibacter basophilias sp. nov.</title>
        <authorList>
            <person name="Qiu D."/>
        </authorList>
    </citation>
    <scope>NUCLEOTIDE SEQUENCE [LARGE SCALE GENOMIC DNA]</scope>
    <source>
        <strain evidence="5 6">Q10-2</strain>
    </source>
</reference>
<evidence type="ECO:0000256" key="1">
    <source>
        <dbReference type="ARBA" id="ARBA00010587"/>
    </source>
</evidence>
<dbReference type="EMBL" id="JADKNH010000007">
    <property type="protein sequence ID" value="MBF4693860.1"/>
    <property type="molecule type" value="Genomic_DNA"/>
</dbReference>
<dbReference type="InterPro" id="IPR012827">
    <property type="entry name" value="Hemerythrin_metal-bd"/>
</dbReference>
<accession>A0ABR9ZTT6</accession>
<dbReference type="InterPro" id="IPR012312">
    <property type="entry name" value="Hemerythrin-like"/>
</dbReference>
<organism evidence="5 6">
    <name type="scientific">Fusibacter ferrireducens</name>
    <dbReference type="NCBI Taxonomy" id="2785058"/>
    <lineage>
        <taxon>Bacteria</taxon>
        <taxon>Bacillati</taxon>
        <taxon>Bacillota</taxon>
        <taxon>Clostridia</taxon>
        <taxon>Eubacteriales</taxon>
        <taxon>Eubacteriales Family XII. Incertae Sedis</taxon>
        <taxon>Fusibacter</taxon>
    </lineage>
</organism>
<keyword evidence="6" id="KW-1185">Reference proteome</keyword>
<evidence type="ECO:0000256" key="2">
    <source>
        <dbReference type="ARBA" id="ARBA00022723"/>
    </source>
</evidence>
<evidence type="ECO:0000259" key="4">
    <source>
        <dbReference type="Pfam" id="PF01814"/>
    </source>
</evidence>
<dbReference type="NCBIfam" id="NF033749">
    <property type="entry name" value="bact_hemeryth"/>
    <property type="match status" value="1"/>
</dbReference>
<dbReference type="RefSeq" id="WP_194702104.1">
    <property type="nucleotide sequence ID" value="NZ_JADKNH010000007.1"/>
</dbReference>
<gene>
    <name evidence="5" type="ORF">ISU02_12135</name>
</gene>
<dbReference type="Gene3D" id="1.20.120.50">
    <property type="entry name" value="Hemerythrin-like"/>
    <property type="match status" value="1"/>
</dbReference>
<dbReference type="InterPro" id="IPR035938">
    <property type="entry name" value="Hemerythrin-like_sf"/>
</dbReference>
<dbReference type="InterPro" id="IPR050669">
    <property type="entry name" value="Hemerythrin"/>
</dbReference>
<evidence type="ECO:0000313" key="5">
    <source>
        <dbReference type="EMBL" id="MBF4693860.1"/>
    </source>
</evidence>
<dbReference type="SUPFAM" id="SSF47188">
    <property type="entry name" value="Hemerythrin-like"/>
    <property type="match status" value="1"/>
</dbReference>
<dbReference type="InterPro" id="IPR016131">
    <property type="entry name" value="Haemerythrin_Fe_BS"/>
</dbReference>
<dbReference type="Proteomes" id="UP000614200">
    <property type="component" value="Unassembled WGS sequence"/>
</dbReference>
<protein>
    <submittedName>
        <fullName evidence="5">Hemerythrin family protein</fullName>
    </submittedName>
</protein>
<name>A0ABR9ZTT6_9FIRM</name>
<comment type="caution">
    <text evidence="5">The sequence shown here is derived from an EMBL/GenBank/DDBJ whole genome shotgun (WGS) entry which is preliminary data.</text>
</comment>
<keyword evidence="3" id="KW-0408">Iron</keyword>
<dbReference type="PANTHER" id="PTHR37164:SF1">
    <property type="entry name" value="BACTERIOHEMERYTHRIN"/>
    <property type="match status" value="1"/>
</dbReference>
<comment type="similarity">
    <text evidence="1">Belongs to the hemerythrin family.</text>
</comment>
<sequence length="137" mass="16291">MVWDESLAVGNEIIDRQHQQLFDIATQLETLFENYTETDYDYDEIIHILVKLHLYALKHFETEEEILERIKFPGLVNHKKDHQRFVSFLDRFKAEKIEADQYQTLLDLLAFVVNWIMSHVKGTDSAYIPYLSTEVQV</sequence>
<evidence type="ECO:0000313" key="6">
    <source>
        <dbReference type="Proteomes" id="UP000614200"/>
    </source>
</evidence>
<dbReference type="PANTHER" id="PTHR37164">
    <property type="entry name" value="BACTERIOHEMERYTHRIN"/>
    <property type="match status" value="1"/>
</dbReference>
<dbReference type="NCBIfam" id="TIGR02481">
    <property type="entry name" value="hemeryth_dom"/>
    <property type="match status" value="1"/>
</dbReference>
<feature type="domain" description="Hemerythrin-like" evidence="4">
    <location>
        <begin position="10"/>
        <end position="131"/>
    </location>
</feature>
<keyword evidence="2" id="KW-0479">Metal-binding</keyword>